<dbReference type="InterPro" id="IPR029052">
    <property type="entry name" value="Metallo-depent_PP-like"/>
</dbReference>
<dbReference type="EC" id="3.1.4.-" evidence="2"/>
<evidence type="ECO:0000259" key="3">
    <source>
        <dbReference type="Pfam" id="PF12850"/>
    </source>
</evidence>
<dbReference type="SUPFAM" id="SSF56300">
    <property type="entry name" value="Metallo-dependent phosphatases"/>
    <property type="match status" value="1"/>
</dbReference>
<comment type="caution">
    <text evidence="4">The sequence shown here is derived from an EMBL/GenBank/DDBJ whole genome shotgun (WGS) entry which is preliminary data.</text>
</comment>
<reference evidence="4 5" key="1">
    <citation type="submission" date="2024-03" db="EMBL/GenBank/DDBJ databases">
        <title>Human intestinal bacterial collection.</title>
        <authorList>
            <person name="Pauvert C."/>
            <person name="Hitch T.C.A."/>
            <person name="Clavel T."/>
        </authorList>
    </citation>
    <scope>NUCLEOTIDE SEQUENCE [LARGE SCALE GENOMIC DNA]</scope>
    <source>
        <strain evidence="4 5">CLA-AA-H255</strain>
    </source>
</reference>
<evidence type="ECO:0000313" key="4">
    <source>
        <dbReference type="EMBL" id="MEQ2380431.1"/>
    </source>
</evidence>
<evidence type="ECO:0000256" key="2">
    <source>
        <dbReference type="RuleBase" id="RU362039"/>
    </source>
</evidence>
<proteinExistence type="inferred from homology"/>
<sequence>MQRIMIVSDTHRRHGNLAEAIYNEGHLDMLIHLGDVEGEEEVIKSIAGCETIFIAGNNDFFSPLDREKEIELGGKKIWLTHGHNYYVSLDLKVIEQEAVARGMDIVMFGHTHRPVIIVEDNITLINPGSISYPRQADGIPTYIILEINDNNEFNFELKNV</sequence>
<comment type="similarity">
    <text evidence="1 2">Belongs to the metallophosphoesterase superfamily. YfcE family.</text>
</comment>
<keyword evidence="2" id="KW-0479">Metal-binding</keyword>
<organism evidence="4 5">
    <name type="scientific">[Lactobacillus] rogosae</name>
    <dbReference type="NCBI Taxonomy" id="706562"/>
    <lineage>
        <taxon>Bacteria</taxon>
        <taxon>Bacillati</taxon>
        <taxon>Bacillota</taxon>
        <taxon>Clostridia</taxon>
        <taxon>Lachnospirales</taxon>
        <taxon>Lachnospiraceae</taxon>
        <taxon>Lachnospira</taxon>
    </lineage>
</organism>
<dbReference type="Proteomes" id="UP001442364">
    <property type="component" value="Unassembled WGS sequence"/>
</dbReference>
<evidence type="ECO:0000313" key="5">
    <source>
        <dbReference type="Proteomes" id="UP001442364"/>
    </source>
</evidence>
<feature type="domain" description="Calcineurin-like phosphoesterase" evidence="3">
    <location>
        <begin position="3"/>
        <end position="149"/>
    </location>
</feature>
<dbReference type="EMBL" id="JBBMER010000008">
    <property type="protein sequence ID" value="MEQ2380431.1"/>
    <property type="molecule type" value="Genomic_DNA"/>
</dbReference>
<evidence type="ECO:0000256" key="1">
    <source>
        <dbReference type="ARBA" id="ARBA00008950"/>
    </source>
</evidence>
<dbReference type="Pfam" id="PF12850">
    <property type="entry name" value="Metallophos_2"/>
    <property type="match status" value="1"/>
</dbReference>
<dbReference type="InterPro" id="IPR000979">
    <property type="entry name" value="Phosphodiesterase_MJ0936/Vps29"/>
</dbReference>
<dbReference type="InterPro" id="IPR024654">
    <property type="entry name" value="Calcineurin-like_PHP_lpxH"/>
</dbReference>
<protein>
    <recommendedName>
        <fullName evidence="2">Phosphoesterase</fullName>
        <ecNumber evidence="2">3.1.4.-</ecNumber>
    </recommendedName>
</protein>
<gene>
    <name evidence="4" type="ORF">WMO14_11190</name>
</gene>
<keyword evidence="5" id="KW-1185">Reference proteome</keyword>
<dbReference type="Gene3D" id="3.60.21.10">
    <property type="match status" value="1"/>
</dbReference>
<accession>A0ABV1BXH1</accession>
<dbReference type="NCBIfam" id="TIGR00040">
    <property type="entry name" value="yfcE"/>
    <property type="match status" value="1"/>
</dbReference>
<dbReference type="RefSeq" id="WP_022501620.1">
    <property type="nucleotide sequence ID" value="NZ_DAWDAH010000002.1"/>
</dbReference>
<name>A0ABV1BXH1_9FIRM</name>
<dbReference type="PANTHER" id="PTHR11124">
    <property type="entry name" value="VACUOLAR SORTING PROTEIN VPS29"/>
    <property type="match status" value="1"/>
</dbReference>
<comment type="cofactor">
    <cofactor evidence="2">
        <name>a divalent metal cation</name>
        <dbReference type="ChEBI" id="CHEBI:60240"/>
    </cofactor>
</comment>